<protein>
    <recommendedName>
        <fullName evidence="6">Ankyrin repeat domain-containing protein</fullName>
    </recommendedName>
</protein>
<evidence type="ECO:0000256" key="2">
    <source>
        <dbReference type="ARBA" id="ARBA00023043"/>
    </source>
</evidence>
<organism evidence="4 5">
    <name type="scientific">Blepharisma stoltei</name>
    <dbReference type="NCBI Taxonomy" id="1481888"/>
    <lineage>
        <taxon>Eukaryota</taxon>
        <taxon>Sar</taxon>
        <taxon>Alveolata</taxon>
        <taxon>Ciliophora</taxon>
        <taxon>Postciliodesmatophora</taxon>
        <taxon>Heterotrichea</taxon>
        <taxon>Heterotrichida</taxon>
        <taxon>Blepharismidae</taxon>
        <taxon>Blepharisma</taxon>
    </lineage>
</organism>
<evidence type="ECO:0000313" key="5">
    <source>
        <dbReference type="Proteomes" id="UP001162131"/>
    </source>
</evidence>
<dbReference type="EMBL" id="CAJZBQ010000003">
    <property type="protein sequence ID" value="CAG9310883.1"/>
    <property type="molecule type" value="Genomic_DNA"/>
</dbReference>
<evidence type="ECO:0008006" key="6">
    <source>
        <dbReference type="Google" id="ProtNLM"/>
    </source>
</evidence>
<gene>
    <name evidence="4" type="ORF">BSTOLATCC_MIC2597</name>
</gene>
<dbReference type="SMART" id="SM00248">
    <property type="entry name" value="ANK"/>
    <property type="match status" value="2"/>
</dbReference>
<evidence type="ECO:0000256" key="1">
    <source>
        <dbReference type="ARBA" id="ARBA00022737"/>
    </source>
</evidence>
<keyword evidence="1" id="KW-0677">Repeat</keyword>
<dbReference type="SUPFAM" id="SSF48403">
    <property type="entry name" value="Ankyrin repeat"/>
    <property type="match status" value="1"/>
</dbReference>
<evidence type="ECO:0000256" key="3">
    <source>
        <dbReference type="PROSITE-ProRule" id="PRU00023"/>
    </source>
</evidence>
<dbReference type="InterPro" id="IPR002110">
    <property type="entry name" value="Ankyrin_rpt"/>
</dbReference>
<dbReference type="PROSITE" id="PS50297">
    <property type="entry name" value="ANK_REP_REGION"/>
    <property type="match status" value="1"/>
</dbReference>
<dbReference type="PANTHER" id="PTHR24198:SF194">
    <property type="entry name" value="INVERSIN-A"/>
    <property type="match status" value="1"/>
</dbReference>
<dbReference type="AlphaFoldDB" id="A0AAU9IRF1"/>
<dbReference type="Proteomes" id="UP001162131">
    <property type="component" value="Unassembled WGS sequence"/>
</dbReference>
<keyword evidence="2 3" id="KW-0040">ANK repeat</keyword>
<name>A0AAU9IRF1_9CILI</name>
<feature type="repeat" description="ANK" evidence="3">
    <location>
        <begin position="82"/>
        <end position="114"/>
    </location>
</feature>
<sequence>MSVQKADNIKAAIQCNDVQTAIGLIDEFLASGFNVDSPLPYNPKGFENNWSLIFWASLCQTDEILRCIVEKHRGNVNVRDSSGYTPLLLCAFHGKFQCVKYLVEHGADINARSNFGESLEELVLRKPQTSDKDLELREYVQKLIRNT</sequence>
<dbReference type="PROSITE" id="PS50088">
    <property type="entry name" value="ANK_REPEAT"/>
    <property type="match status" value="1"/>
</dbReference>
<keyword evidence="5" id="KW-1185">Reference proteome</keyword>
<dbReference type="Pfam" id="PF12796">
    <property type="entry name" value="Ank_2"/>
    <property type="match status" value="1"/>
</dbReference>
<reference evidence="4" key="1">
    <citation type="submission" date="2021-09" db="EMBL/GenBank/DDBJ databases">
        <authorList>
            <consortium name="AG Swart"/>
            <person name="Singh M."/>
            <person name="Singh A."/>
            <person name="Seah K."/>
            <person name="Emmerich C."/>
        </authorList>
    </citation>
    <scope>NUCLEOTIDE SEQUENCE</scope>
    <source>
        <strain evidence="4">ATCC30299</strain>
    </source>
</reference>
<comment type="caution">
    <text evidence="4">The sequence shown here is derived from an EMBL/GenBank/DDBJ whole genome shotgun (WGS) entry which is preliminary data.</text>
</comment>
<accession>A0AAU9IRF1</accession>
<dbReference type="InterPro" id="IPR036770">
    <property type="entry name" value="Ankyrin_rpt-contain_sf"/>
</dbReference>
<dbReference type="PANTHER" id="PTHR24198">
    <property type="entry name" value="ANKYRIN REPEAT AND PROTEIN KINASE DOMAIN-CONTAINING PROTEIN"/>
    <property type="match status" value="1"/>
</dbReference>
<dbReference type="Gene3D" id="1.25.40.20">
    <property type="entry name" value="Ankyrin repeat-containing domain"/>
    <property type="match status" value="1"/>
</dbReference>
<proteinExistence type="predicted"/>
<evidence type="ECO:0000313" key="4">
    <source>
        <dbReference type="EMBL" id="CAG9310883.1"/>
    </source>
</evidence>